<protein>
    <submittedName>
        <fullName evidence="3">SDR family NAD(P)-dependent oxidoreductase</fullName>
        <ecNumber evidence="3">1.1.1.-</ecNumber>
    </submittedName>
</protein>
<evidence type="ECO:0000256" key="1">
    <source>
        <dbReference type="ARBA" id="ARBA00006484"/>
    </source>
</evidence>
<sequence length="257" mass="26755">MNFEGRRVLVTGAAHGIGTCIVQNFAAAGAVVAATDILADKVAALQNDRPEGQTGRIVSRAMDVADEAGVEAAVGALQDELGGIDTLIHVAGGTLGQVHAPVEEVRLEDWDPIFNVNLRGAFLVARCLVPGMKARGFGRIILLSSGAGLGVSMTGIQAYAAAKAGQVGFVRQLGHELGPYGITVNAVAPGFLLTNPGSDLQWASYGEDGQKQVIQQIPRRRLGKPEDIAHATMFFASDLADWITCQVLSVSGGQAKA</sequence>
<dbReference type="Pfam" id="PF13561">
    <property type="entry name" value="adh_short_C2"/>
    <property type="match status" value="1"/>
</dbReference>
<dbReference type="Gene3D" id="3.40.50.720">
    <property type="entry name" value="NAD(P)-binding Rossmann-like Domain"/>
    <property type="match status" value="1"/>
</dbReference>
<organism evidence="3 4">
    <name type="scientific">Devosia honganensis</name>
    <dbReference type="NCBI Taxonomy" id="1610527"/>
    <lineage>
        <taxon>Bacteria</taxon>
        <taxon>Pseudomonadati</taxon>
        <taxon>Pseudomonadota</taxon>
        <taxon>Alphaproteobacteria</taxon>
        <taxon>Hyphomicrobiales</taxon>
        <taxon>Devosiaceae</taxon>
        <taxon>Devosia</taxon>
    </lineage>
</organism>
<accession>A0ABV7X139</accession>
<comment type="caution">
    <text evidence="3">The sequence shown here is derived from an EMBL/GenBank/DDBJ whole genome shotgun (WGS) entry which is preliminary data.</text>
</comment>
<dbReference type="PANTHER" id="PTHR42760">
    <property type="entry name" value="SHORT-CHAIN DEHYDROGENASES/REDUCTASES FAMILY MEMBER"/>
    <property type="match status" value="1"/>
</dbReference>
<dbReference type="EC" id="1.1.1.-" evidence="3"/>
<dbReference type="PRINTS" id="PR00081">
    <property type="entry name" value="GDHRDH"/>
</dbReference>
<dbReference type="PANTHER" id="PTHR42760:SF133">
    <property type="entry name" value="3-OXOACYL-[ACYL-CARRIER-PROTEIN] REDUCTASE"/>
    <property type="match status" value="1"/>
</dbReference>
<reference evidence="4" key="1">
    <citation type="journal article" date="2019" name="Int. J. Syst. Evol. Microbiol.">
        <title>The Global Catalogue of Microorganisms (GCM) 10K type strain sequencing project: providing services to taxonomists for standard genome sequencing and annotation.</title>
        <authorList>
            <consortium name="The Broad Institute Genomics Platform"/>
            <consortium name="The Broad Institute Genome Sequencing Center for Infectious Disease"/>
            <person name="Wu L."/>
            <person name="Ma J."/>
        </authorList>
    </citation>
    <scope>NUCLEOTIDE SEQUENCE [LARGE SCALE GENOMIC DNA]</scope>
    <source>
        <strain evidence="4">KCTC 42281</strain>
    </source>
</reference>
<dbReference type="InterPro" id="IPR036291">
    <property type="entry name" value="NAD(P)-bd_dom_sf"/>
</dbReference>
<comment type="similarity">
    <text evidence="1">Belongs to the short-chain dehydrogenases/reductases (SDR) family.</text>
</comment>
<keyword evidence="4" id="KW-1185">Reference proteome</keyword>
<dbReference type="Proteomes" id="UP001595613">
    <property type="component" value="Unassembled WGS sequence"/>
</dbReference>
<gene>
    <name evidence="3" type="ORF">ACFOOL_09715</name>
</gene>
<evidence type="ECO:0000313" key="3">
    <source>
        <dbReference type="EMBL" id="MFC3705032.1"/>
    </source>
</evidence>
<dbReference type="EMBL" id="JBHRYD010000007">
    <property type="protein sequence ID" value="MFC3705032.1"/>
    <property type="molecule type" value="Genomic_DNA"/>
</dbReference>
<dbReference type="CDD" id="cd05233">
    <property type="entry name" value="SDR_c"/>
    <property type="match status" value="1"/>
</dbReference>
<dbReference type="GO" id="GO:0016491">
    <property type="term" value="F:oxidoreductase activity"/>
    <property type="evidence" value="ECO:0007669"/>
    <property type="project" value="UniProtKB-KW"/>
</dbReference>
<dbReference type="InterPro" id="IPR002347">
    <property type="entry name" value="SDR_fam"/>
</dbReference>
<dbReference type="RefSeq" id="WP_380096760.1">
    <property type="nucleotide sequence ID" value="NZ_JBHRYD010000007.1"/>
</dbReference>
<dbReference type="SUPFAM" id="SSF51735">
    <property type="entry name" value="NAD(P)-binding Rossmann-fold domains"/>
    <property type="match status" value="1"/>
</dbReference>
<dbReference type="PRINTS" id="PR00080">
    <property type="entry name" value="SDRFAMILY"/>
</dbReference>
<keyword evidence="2 3" id="KW-0560">Oxidoreductase</keyword>
<name>A0ABV7X139_9HYPH</name>
<evidence type="ECO:0000256" key="2">
    <source>
        <dbReference type="ARBA" id="ARBA00023002"/>
    </source>
</evidence>
<evidence type="ECO:0000313" key="4">
    <source>
        <dbReference type="Proteomes" id="UP001595613"/>
    </source>
</evidence>
<proteinExistence type="inferred from homology"/>